<evidence type="ECO:0000313" key="2">
    <source>
        <dbReference type="EMBL" id="KAL3310333.1"/>
    </source>
</evidence>
<feature type="transmembrane region" description="Helical" evidence="1">
    <location>
        <begin position="32"/>
        <end position="52"/>
    </location>
</feature>
<accession>A0ABD2PTC9</accession>
<evidence type="ECO:0000313" key="3">
    <source>
        <dbReference type="Proteomes" id="UP001626550"/>
    </source>
</evidence>
<dbReference type="AlphaFoldDB" id="A0ABD2PTC9"/>
<comment type="caution">
    <text evidence="2">The sequence shown here is derived from an EMBL/GenBank/DDBJ whole genome shotgun (WGS) entry which is preliminary data.</text>
</comment>
<evidence type="ECO:0000256" key="1">
    <source>
        <dbReference type="SAM" id="Phobius"/>
    </source>
</evidence>
<keyword evidence="1" id="KW-0812">Transmembrane</keyword>
<gene>
    <name evidence="2" type="ORF">Ciccas_011106</name>
</gene>
<keyword evidence="1" id="KW-0472">Membrane</keyword>
<name>A0ABD2PTC9_9PLAT</name>
<reference evidence="2 3" key="1">
    <citation type="submission" date="2024-11" db="EMBL/GenBank/DDBJ databases">
        <title>Adaptive evolution of stress response genes in parasites aligns with host niche diversity.</title>
        <authorList>
            <person name="Hahn C."/>
            <person name="Resl P."/>
        </authorList>
    </citation>
    <scope>NUCLEOTIDE SEQUENCE [LARGE SCALE GENOMIC DNA]</scope>
    <source>
        <strain evidence="2">EGGRZ-B1_66</strain>
        <tissue evidence="2">Body</tissue>
    </source>
</reference>
<dbReference type="EMBL" id="JBJKFK010003042">
    <property type="protein sequence ID" value="KAL3310333.1"/>
    <property type="molecule type" value="Genomic_DNA"/>
</dbReference>
<keyword evidence="1" id="KW-1133">Transmembrane helix</keyword>
<keyword evidence="3" id="KW-1185">Reference proteome</keyword>
<sequence>MKRIFHTCSLRERLKQQISQVIAKLKDRWRSILFFAQTVFCIIFLIAFIIVYTNRRPLLSSLPCQLFLLDLATCIVIPRSRSSLDTYHEAAISSDAYPCAEFGK</sequence>
<proteinExistence type="predicted"/>
<protein>
    <submittedName>
        <fullName evidence="2">Uncharacterized protein</fullName>
    </submittedName>
</protein>
<organism evidence="2 3">
    <name type="scientific">Cichlidogyrus casuarinus</name>
    <dbReference type="NCBI Taxonomy" id="1844966"/>
    <lineage>
        <taxon>Eukaryota</taxon>
        <taxon>Metazoa</taxon>
        <taxon>Spiralia</taxon>
        <taxon>Lophotrochozoa</taxon>
        <taxon>Platyhelminthes</taxon>
        <taxon>Monogenea</taxon>
        <taxon>Monopisthocotylea</taxon>
        <taxon>Dactylogyridea</taxon>
        <taxon>Ancyrocephalidae</taxon>
        <taxon>Cichlidogyrus</taxon>
    </lineage>
</organism>
<dbReference type="Proteomes" id="UP001626550">
    <property type="component" value="Unassembled WGS sequence"/>
</dbReference>